<dbReference type="PANTHER" id="PTHR15706">
    <property type="entry name" value="SH3 MULTIPLE DOMAIN"/>
    <property type="match status" value="1"/>
</dbReference>
<dbReference type="Gene3D" id="2.30.30.40">
    <property type="entry name" value="SH3 Domains"/>
    <property type="match status" value="2"/>
</dbReference>
<dbReference type="InterPro" id="IPR018618">
    <property type="entry name" value="GID4/10-like"/>
</dbReference>
<gene>
    <name evidence="5" type="ORF">fugu_015487</name>
</gene>
<reference evidence="5 6" key="1">
    <citation type="submission" date="2019-04" db="EMBL/GenBank/DDBJ databases">
        <title>The sequence and de novo assembly of Takifugu bimaculatus genome using PacBio and Hi-C technologies.</title>
        <authorList>
            <person name="Xu P."/>
            <person name="Liu B."/>
            <person name="Zhou Z."/>
        </authorList>
    </citation>
    <scope>NUCLEOTIDE SEQUENCE [LARGE SCALE GENOMIC DNA]</scope>
    <source>
        <strain evidence="5">TB-2018</strain>
        <tissue evidence="5">Muscle</tissue>
    </source>
</reference>
<organism evidence="5 6">
    <name type="scientific">Takifugu bimaculatus</name>
    <dbReference type="NCBI Taxonomy" id="433685"/>
    <lineage>
        <taxon>Eukaryota</taxon>
        <taxon>Metazoa</taxon>
        <taxon>Chordata</taxon>
        <taxon>Craniata</taxon>
        <taxon>Vertebrata</taxon>
        <taxon>Euteleostomi</taxon>
        <taxon>Actinopterygii</taxon>
        <taxon>Neopterygii</taxon>
        <taxon>Teleostei</taxon>
        <taxon>Neoteleostei</taxon>
        <taxon>Acanthomorphata</taxon>
        <taxon>Eupercaria</taxon>
        <taxon>Tetraodontiformes</taxon>
        <taxon>Tetradontoidea</taxon>
        <taxon>Tetraodontidae</taxon>
        <taxon>Takifugu</taxon>
    </lineage>
</organism>
<dbReference type="GO" id="GO:0035091">
    <property type="term" value="F:phosphatidylinositol binding"/>
    <property type="evidence" value="ECO:0007669"/>
    <property type="project" value="InterPro"/>
</dbReference>
<dbReference type="SUPFAM" id="SSF64268">
    <property type="entry name" value="PX domain"/>
    <property type="match status" value="1"/>
</dbReference>
<dbReference type="InterPro" id="IPR036871">
    <property type="entry name" value="PX_dom_sf"/>
</dbReference>
<evidence type="ECO:0000313" key="5">
    <source>
        <dbReference type="EMBL" id="TNM97331.1"/>
    </source>
</evidence>
<evidence type="ECO:0000256" key="2">
    <source>
        <dbReference type="PROSITE-ProRule" id="PRU00192"/>
    </source>
</evidence>
<keyword evidence="1 2" id="KW-0728">SH3 domain</keyword>
<evidence type="ECO:0000256" key="3">
    <source>
        <dbReference type="SAM" id="MobiDB-lite"/>
    </source>
</evidence>
<feature type="region of interest" description="Disordered" evidence="3">
    <location>
        <begin position="626"/>
        <end position="779"/>
    </location>
</feature>
<dbReference type="Pfam" id="PF09783">
    <property type="entry name" value="Vac_ImportDeg"/>
    <property type="match status" value="1"/>
</dbReference>
<dbReference type="GO" id="GO:0042554">
    <property type="term" value="P:superoxide anion generation"/>
    <property type="evidence" value="ECO:0007669"/>
    <property type="project" value="TreeGrafter"/>
</dbReference>
<dbReference type="FunFam" id="2.30.30.40:FF:000233">
    <property type="entry name" value="NADPH oxidase organizer 1"/>
    <property type="match status" value="1"/>
</dbReference>
<feature type="compositionally biased region" description="Low complexity" evidence="3">
    <location>
        <begin position="669"/>
        <end position="703"/>
    </location>
</feature>
<keyword evidence="6" id="KW-1185">Reference proteome</keyword>
<dbReference type="InterPro" id="IPR001452">
    <property type="entry name" value="SH3_domain"/>
</dbReference>
<feature type="region of interest" description="Disordered" evidence="3">
    <location>
        <begin position="573"/>
        <end position="606"/>
    </location>
</feature>
<dbReference type="Gene3D" id="3.30.1520.10">
    <property type="entry name" value="Phox-like domain"/>
    <property type="match status" value="2"/>
</dbReference>
<feature type="compositionally biased region" description="Basic and acidic residues" evidence="3">
    <location>
        <begin position="763"/>
        <end position="779"/>
    </location>
</feature>
<proteinExistence type="predicted"/>
<dbReference type="PANTHER" id="PTHR15706:SF10">
    <property type="entry name" value="NADPH OXIDASE ORGANIZER 1"/>
    <property type="match status" value="1"/>
</dbReference>
<dbReference type="InterPro" id="IPR035758">
    <property type="entry name" value="NoxO1_SH3_2"/>
</dbReference>
<dbReference type="Pfam" id="PF00018">
    <property type="entry name" value="SH3_1"/>
    <property type="match status" value="1"/>
</dbReference>
<name>A0A4Z2BYU2_9TELE</name>
<evidence type="ECO:0000256" key="1">
    <source>
        <dbReference type="ARBA" id="ARBA00022443"/>
    </source>
</evidence>
<feature type="compositionally biased region" description="Pro residues" evidence="3">
    <location>
        <begin position="638"/>
        <end position="648"/>
    </location>
</feature>
<dbReference type="SMART" id="SM00326">
    <property type="entry name" value="SH3"/>
    <property type="match status" value="2"/>
</dbReference>
<feature type="domain" description="SH3" evidence="4">
    <location>
        <begin position="496"/>
        <end position="555"/>
    </location>
</feature>
<dbReference type="GO" id="GO:0005737">
    <property type="term" value="C:cytoplasm"/>
    <property type="evidence" value="ECO:0007669"/>
    <property type="project" value="TreeGrafter"/>
</dbReference>
<dbReference type="PROSITE" id="PS50002">
    <property type="entry name" value="SH3"/>
    <property type="match status" value="2"/>
</dbReference>
<accession>A0A4Z2BYU2</accession>
<feature type="region of interest" description="Disordered" evidence="3">
    <location>
        <begin position="257"/>
        <end position="285"/>
    </location>
</feature>
<evidence type="ECO:0000313" key="6">
    <source>
        <dbReference type="Proteomes" id="UP000516260"/>
    </source>
</evidence>
<dbReference type="GO" id="GO:0016176">
    <property type="term" value="F:superoxide-generating NADPH oxidase activator activity"/>
    <property type="evidence" value="ECO:0007669"/>
    <property type="project" value="TreeGrafter"/>
</dbReference>
<feature type="domain" description="SH3" evidence="4">
    <location>
        <begin position="422"/>
        <end position="484"/>
    </location>
</feature>
<dbReference type="CDD" id="cd12024">
    <property type="entry name" value="SH3_NoxO1_2"/>
    <property type="match status" value="1"/>
</dbReference>
<dbReference type="SUPFAM" id="SSF50044">
    <property type="entry name" value="SH3-domain"/>
    <property type="match status" value="2"/>
</dbReference>
<protein>
    <recommendedName>
        <fullName evidence="4">SH3 domain-containing protein</fullName>
    </recommendedName>
</protein>
<feature type="compositionally biased region" description="Basic and acidic residues" evidence="3">
    <location>
        <begin position="276"/>
        <end position="285"/>
    </location>
</feature>
<comment type="caution">
    <text evidence="5">The sequence shown here is derived from an EMBL/GenBank/DDBJ whole genome shotgun (WGS) entry which is preliminary data.</text>
</comment>
<sequence length="849" mass="94614">MPVPAERCHTAASACLVPPAPINTHQPGVATSLLYSGSQFRGYQKSKGNAYDVEVVVQVKLQFRGWSIRPLTTFFAGEIISRKRPFLTRKWDADEDVDRKHWCKFKPFYKYAKSFNSDDFDYDALESSNYIFMRWKEQFLVPDHTIKDISGASFAGFYYICFQKSTATIEGYYYHRSSEWYQSLNLNHVPEHSLPVFEFRALLSDTFCFGDKDAAAGPPGSGDVNWSFRLFSTSSTSAVATPAQVQVIEMQLGALLDPSPTSDGQRRASAAARNRTSTEEKRRCSMETRSYPISVRVIGVMHKEKSKMYMTSVLWSDHNEIVVYRTFREFKKMHYKKLKRSGKKKSPTRSLVRLKFLQKYCNELLSCDPRVSQSADLIQFFHPKAQDLQPDFSRNSVIVMPSEEDMKAEAGQCSVGNVTQPFITETYRCVAPYETKDTKNKPFKVAADEKVDVLIKDKAGWWLVESEDKRMAWFPAPYLEKLEEDGDEDDVDGASQRGMLYVAVKSYKATKVDEATVAIGAVVEVLQKSENGWWLIRYKNKVGYVPTLCLQPYNSPQIRMSTGHHGTAAALSGSQANKLSSSQGNLLQLPSADGSPSLLQPHADGRQRSRSLEVLSVLPPAQPRAAPYVAEGTGTSTPPTPQPAPPPAIMVEMDGEGRGRSLTMDSEGSFMSDSTDFSFSDSDELASSAGGSSLNLSVNSNGSELRHSRTPPPMPANRLSPIVPGGKMTPSVSDPKHLQESISTQGPPQTAGPGDPHQVHQHHPQERQQSDAITHPHRDTESVKVLLGAMMHIFSVTSLPFTDGTGDRSIMQKSTLDSNTTAFRLVHFQPQLLHFLDVILEQKNVQQQN</sequence>
<dbReference type="InterPro" id="IPR051228">
    <property type="entry name" value="NADPH_Oxidase/PX-Domain"/>
</dbReference>
<dbReference type="Proteomes" id="UP000516260">
    <property type="component" value="Chromosome 16"/>
</dbReference>
<feature type="compositionally biased region" description="Polar residues" evidence="3">
    <location>
        <begin position="573"/>
        <end position="588"/>
    </location>
</feature>
<evidence type="ECO:0000259" key="4">
    <source>
        <dbReference type="PROSITE" id="PS50002"/>
    </source>
</evidence>
<dbReference type="InterPro" id="IPR036028">
    <property type="entry name" value="SH3-like_dom_sf"/>
</dbReference>
<dbReference type="EMBL" id="SWLE01000008">
    <property type="protein sequence ID" value="TNM97331.1"/>
    <property type="molecule type" value="Genomic_DNA"/>
</dbReference>
<dbReference type="AlphaFoldDB" id="A0A4Z2BYU2"/>